<dbReference type="Pfam" id="PF23343">
    <property type="entry name" value="REP_ORF2-G2P"/>
    <property type="match status" value="1"/>
</dbReference>
<dbReference type="RefSeq" id="WP_277938361.1">
    <property type="nucleotide sequence ID" value="NZ_CP096246.1"/>
</dbReference>
<evidence type="ECO:0000313" key="2">
    <source>
        <dbReference type="EMBL" id="WFG95930.1"/>
    </source>
</evidence>
<keyword evidence="3" id="KW-1185">Reference proteome</keyword>
<organism evidence="2 3">
    <name type="scientific">Spiroplasma citri</name>
    <dbReference type="NCBI Taxonomy" id="2133"/>
    <lineage>
        <taxon>Bacteria</taxon>
        <taxon>Bacillati</taxon>
        <taxon>Mycoplasmatota</taxon>
        <taxon>Mollicutes</taxon>
        <taxon>Entomoplasmatales</taxon>
        <taxon>Spiroplasmataceae</taxon>
        <taxon>Spiroplasma</taxon>
    </lineage>
</organism>
<accession>A0AAX3SX75</accession>
<dbReference type="InterPro" id="IPR056906">
    <property type="entry name" value="ORF2/G2P_dom"/>
</dbReference>
<evidence type="ECO:0000259" key="1">
    <source>
        <dbReference type="Pfam" id="PF23343"/>
    </source>
</evidence>
<feature type="domain" description="Replication-associated protein ORF2/G2P" evidence="1">
    <location>
        <begin position="3"/>
        <end position="105"/>
    </location>
</feature>
<dbReference type="AlphaFoldDB" id="A0AAX3SX75"/>
<sequence length="236" mass="28353">MGFLTLTYAENIQDIKIANYHFNLFIKKIKYHFSKYKKNKYKDLKYLVAYEYQKCGAVHFHIIFSEYIPNKIIRKYWPYGLNKNLPVKKGTNEFVSKYVAKYVVKAYSQEKSKNIYDLNTKAYRFSANCTDPIVKVGIIEMCEMELIASLKGTKHNFMFNNKDGYLMGVSIDSDWNKDYFCQMEEYVPYDKKIFRFFHKISDLDRYRIRKKNEKYLNLGKQRYIKKSTFQMESTSV</sequence>
<gene>
    <name evidence="2" type="ORF">M0C40_07450</name>
</gene>
<dbReference type="Proteomes" id="UP001214629">
    <property type="component" value="Chromosome"/>
</dbReference>
<name>A0AAX3SX75_SPICI</name>
<dbReference type="EMBL" id="CP096246">
    <property type="protein sequence ID" value="WFG95930.1"/>
    <property type="molecule type" value="Genomic_DNA"/>
</dbReference>
<proteinExistence type="predicted"/>
<protein>
    <recommendedName>
        <fullName evidence="1">Replication-associated protein ORF2/G2P domain-containing protein</fullName>
    </recommendedName>
</protein>
<reference evidence="2 3" key="1">
    <citation type="submission" date="2022-04" db="EMBL/GenBank/DDBJ databases">
        <title>Whole genome of Spiroplasma citri.</title>
        <authorList>
            <person name="Khanchezar A."/>
            <person name="Izadpanah K."/>
            <person name="Taghavi M."/>
            <person name="Ghorbani A."/>
            <person name="Beven L."/>
        </authorList>
    </citation>
    <scope>NUCLEOTIDE SEQUENCE [LARGE SCALE GENOMIC DNA]</scope>
    <source>
        <strain evidence="2 3">D4</strain>
    </source>
</reference>
<evidence type="ECO:0000313" key="3">
    <source>
        <dbReference type="Proteomes" id="UP001214629"/>
    </source>
</evidence>